<feature type="compositionally biased region" description="Basic and acidic residues" evidence="1">
    <location>
        <begin position="853"/>
        <end position="864"/>
    </location>
</feature>
<evidence type="ECO:0000259" key="2">
    <source>
        <dbReference type="Pfam" id="PF01345"/>
    </source>
</evidence>
<feature type="compositionally biased region" description="Acidic residues" evidence="1">
    <location>
        <begin position="553"/>
        <end position="562"/>
    </location>
</feature>
<dbReference type="InterPro" id="IPR051172">
    <property type="entry name" value="Chlamydia_OmcB"/>
</dbReference>
<dbReference type="PANTHER" id="PTHR34819">
    <property type="entry name" value="LARGE CYSTEINE-RICH PERIPLASMIC PROTEIN OMCB"/>
    <property type="match status" value="1"/>
</dbReference>
<dbReference type="InterPro" id="IPR047589">
    <property type="entry name" value="DUF11_rpt"/>
</dbReference>
<gene>
    <name evidence="3" type="ORF">CWO92_24685</name>
</gene>
<reference evidence="3 4" key="1">
    <citation type="submission" date="2017-11" db="EMBL/GenBank/DDBJ databases">
        <title>Bacillus camelliae sp. nov., isolated from pu'er tea.</title>
        <authorList>
            <person name="Niu L."/>
        </authorList>
    </citation>
    <scope>NUCLEOTIDE SEQUENCE [LARGE SCALE GENOMIC DNA]</scope>
    <source>
        <strain evidence="3 4">7578-1</strain>
    </source>
</reference>
<feature type="region of interest" description="Disordered" evidence="1">
    <location>
        <begin position="837"/>
        <end position="883"/>
    </location>
</feature>
<feature type="non-terminal residue" evidence="3">
    <location>
        <position position="1098"/>
    </location>
</feature>
<dbReference type="Gene3D" id="2.60.40.740">
    <property type="match status" value="6"/>
</dbReference>
<feature type="compositionally biased region" description="Basic and acidic residues" evidence="1">
    <location>
        <begin position="872"/>
        <end position="883"/>
    </location>
</feature>
<dbReference type="OrthoDB" id="1751088at2"/>
<feature type="domain" description="DUF11" evidence="2">
    <location>
        <begin position="594"/>
        <end position="705"/>
    </location>
</feature>
<protein>
    <submittedName>
        <fullName evidence="3">Cell surface protein</fullName>
    </submittedName>
</protein>
<dbReference type="NCBIfam" id="TIGR04226">
    <property type="entry name" value="RrgB_K2N_iso_D2"/>
    <property type="match status" value="4"/>
</dbReference>
<dbReference type="PANTHER" id="PTHR34819:SF3">
    <property type="entry name" value="CELL SURFACE PROTEIN"/>
    <property type="match status" value="1"/>
</dbReference>
<comment type="caution">
    <text evidence="3">The sequence shown here is derived from an EMBL/GenBank/DDBJ whole genome shotgun (WGS) entry which is preliminary data.</text>
</comment>
<dbReference type="AlphaFoldDB" id="A0A2N3LCR9"/>
<feature type="domain" description="DUF11" evidence="2">
    <location>
        <begin position="733"/>
        <end position="847"/>
    </location>
</feature>
<dbReference type="SUPFAM" id="SSF63829">
    <property type="entry name" value="Calcium-dependent phosphotriesterase"/>
    <property type="match status" value="1"/>
</dbReference>
<organism evidence="3 4">
    <name type="scientific">Heyndrickxia camelliae</name>
    <dbReference type="NCBI Taxonomy" id="1707093"/>
    <lineage>
        <taxon>Bacteria</taxon>
        <taxon>Bacillati</taxon>
        <taxon>Bacillota</taxon>
        <taxon>Bacilli</taxon>
        <taxon>Bacillales</taxon>
        <taxon>Bacillaceae</taxon>
        <taxon>Heyndrickxia</taxon>
    </lineage>
</organism>
<feature type="domain" description="DUF11" evidence="2">
    <location>
        <begin position="320"/>
        <end position="431"/>
    </location>
</feature>
<dbReference type="NCBIfam" id="TIGR01451">
    <property type="entry name" value="B_ant_repeat"/>
    <property type="match status" value="6"/>
</dbReference>
<proteinExistence type="predicted"/>
<keyword evidence="4" id="KW-1185">Reference proteome</keyword>
<dbReference type="InterPro" id="IPR001434">
    <property type="entry name" value="OmcB-like_DUF11"/>
</dbReference>
<dbReference type="RefSeq" id="WP_101356820.1">
    <property type="nucleotide sequence ID" value="NZ_PIQO01000048.1"/>
</dbReference>
<dbReference type="EMBL" id="PIQO01000048">
    <property type="protein sequence ID" value="PKR82399.1"/>
    <property type="molecule type" value="Genomic_DNA"/>
</dbReference>
<dbReference type="InterPro" id="IPR008966">
    <property type="entry name" value="Adhesion_dom_sf"/>
</dbReference>
<dbReference type="Proteomes" id="UP000233440">
    <property type="component" value="Unassembled WGS sequence"/>
</dbReference>
<accession>A0A2N3LCR9</accession>
<dbReference type="Pfam" id="PF01345">
    <property type="entry name" value="DUF11"/>
    <property type="match status" value="5"/>
</dbReference>
<evidence type="ECO:0000313" key="3">
    <source>
        <dbReference type="EMBL" id="PKR82399.1"/>
    </source>
</evidence>
<sequence length="1098" mass="117518">MTRKLMVRKSKTILKKNVILLIATFLVLGNLFSVFSKPVRAATTFAINNTDSYAGVVDNVAPKFIMYQLDGTSTVVKASVNLTLPSWVTGYNGVAVSKDNYIYIMASGTSGTTPIIRIFKINSAGTVVGTFNPTLTTTATAAATMIGNKYYYIIGTTLYYYDVVTNQQGSKALVNDAGAPLSGLGADLVADSDGYLWVSQKDNLLQINPATGGIIRALPVPGLSTQVPAGVRAMSFLADGRVLITSNGYNEENTRFTVDQDGKLTKMANITGVGITSSGIGDLGSAVTPVFEPFPPILESDKEVKIVQKGSGNRVNQISDQIQTGDTLAYTIRARNTKAAPSILKGLSIKDVLPKGVEYVPGTLMIDNKTMSDSSGDDKGEFVNGTVTGKIGDVIDTNYHTLTFQVRVLPGYESSSILNTATVDADNTDSQNPTAKFVVEPGNADITFEKTVDHNTAFVGDTVTYTLKVSNGSTGGAWNGIIADNLPEGLELVSGTTQLNGKTLSDNDVWTDSQLSVKDVALKAGETATVTFQAKVLDSVLNQTISNVATADDPSDSDDPIDSNEVKTSIPYKNPVLQSEKSFEIKEKGKDNTDLEHPEVGDTLLYTIKTKNTVSDSLVKNLAISDSLPDGIEYVSGSLKVDDKAVTDDNDNDSGQFSDGAVEGKLGDVKDTNWHTLTFEATVKSGQAGVDIKNTASISGDNLDKPDQPQTVVKVYPRNPVLESEKTAKNLEADKDTYEVGDTVVYTIKTHNKVSDGVVKNLTISDALPTGLKYVAGSLKVDGKIVTDEKDTDNGYFDNNEVSGQFGDVTDTDWHTVEFQAKILSGQSEKNIENIASVSGGNLNQPDQPKTTVKVDPKAPKLESNKTATIEQKGDGNKDADHPEVGDTLLYTITTKNLESDSLVKNLVISDTLPEGLEYVSGSLKVDGNSVSDAVDDDKGDYQIGKVEGKFGDIRDTNSHTIQFEVKVKSGQAGKDIQNTAEVTGDNVDKPDTPQEVVKVYPRDPVLESEKTAKNLDANKDTFEVGDTVVYTIKTYNKVSDGVVKNLTISDTLPTGLKYVAGSLKVDGKIVTDEKDTDKGYFDNNEVSGQFGDVTDTD</sequence>
<name>A0A2N3LCR9_9BACI</name>
<dbReference type="SUPFAM" id="SSF49401">
    <property type="entry name" value="Bacterial adhesins"/>
    <property type="match status" value="5"/>
</dbReference>
<evidence type="ECO:0000256" key="1">
    <source>
        <dbReference type="SAM" id="MobiDB-lite"/>
    </source>
</evidence>
<feature type="compositionally biased region" description="Polar residues" evidence="1">
    <location>
        <begin position="837"/>
        <end position="851"/>
    </location>
</feature>
<feature type="domain" description="DUF11" evidence="2">
    <location>
        <begin position="445"/>
        <end position="568"/>
    </location>
</feature>
<feature type="domain" description="DUF11" evidence="2">
    <location>
        <begin position="879"/>
        <end position="990"/>
    </location>
</feature>
<feature type="region of interest" description="Disordered" evidence="1">
    <location>
        <begin position="549"/>
        <end position="568"/>
    </location>
</feature>
<dbReference type="InterPro" id="IPR026466">
    <property type="entry name" value="Fim_isopep_form_D2_dom"/>
</dbReference>
<evidence type="ECO:0000313" key="4">
    <source>
        <dbReference type="Proteomes" id="UP000233440"/>
    </source>
</evidence>